<evidence type="ECO:0000313" key="11">
    <source>
        <dbReference type="Proteomes" id="UP000886879"/>
    </source>
</evidence>
<protein>
    <submittedName>
        <fullName evidence="10">Threonine/serine exporter family protein</fullName>
    </submittedName>
</protein>
<evidence type="ECO:0000259" key="9">
    <source>
        <dbReference type="Pfam" id="PF12821"/>
    </source>
</evidence>
<dbReference type="GO" id="GO:0005886">
    <property type="term" value="C:plasma membrane"/>
    <property type="evidence" value="ECO:0007669"/>
    <property type="project" value="UniProtKB-SubCell"/>
</dbReference>
<feature type="domain" description="Threonine/Serine exporter ThrE" evidence="9">
    <location>
        <begin position="271"/>
        <end position="398"/>
    </location>
</feature>
<organism evidence="10 11">
    <name type="scientific">Candidatus Enterenecus faecium</name>
    <dbReference type="NCBI Taxonomy" id="2840780"/>
    <lineage>
        <taxon>Bacteria</taxon>
        <taxon>Bacillati</taxon>
        <taxon>Bacillota</taxon>
        <taxon>Clostridia</taxon>
        <taxon>Eubacteriales</taxon>
        <taxon>Candidatus Enterenecus</taxon>
    </lineage>
</organism>
<reference evidence="10" key="1">
    <citation type="submission" date="2020-10" db="EMBL/GenBank/DDBJ databases">
        <authorList>
            <person name="Gilroy R."/>
        </authorList>
    </citation>
    <scope>NUCLEOTIDE SEQUENCE</scope>
    <source>
        <strain evidence="10">ChiGjej2B2-12916</strain>
    </source>
</reference>
<proteinExistence type="inferred from homology"/>
<evidence type="ECO:0000259" key="8">
    <source>
        <dbReference type="Pfam" id="PF06738"/>
    </source>
</evidence>
<comment type="subcellular location">
    <subcellularLocation>
        <location evidence="1">Cell membrane</location>
        <topology evidence="1">Multi-pass membrane protein</topology>
    </subcellularLocation>
</comment>
<keyword evidence="2" id="KW-1003">Cell membrane</keyword>
<dbReference type="AlphaFoldDB" id="A0A9D0YSP4"/>
<keyword evidence="3 7" id="KW-0812">Transmembrane</keyword>
<feature type="transmembrane region" description="Helical" evidence="7">
    <location>
        <begin position="292"/>
        <end position="311"/>
    </location>
</feature>
<feature type="transmembrane region" description="Helical" evidence="7">
    <location>
        <begin position="190"/>
        <end position="210"/>
    </location>
</feature>
<feature type="domain" description="Threonine/serine exporter-like N-terminal" evidence="8">
    <location>
        <begin position="12"/>
        <end position="248"/>
    </location>
</feature>
<sequence length="412" mass="44718">MNYELLLEGWCELGLGLLHSGAEIYRVEDTLHRLARAYHLTCEVFAIPNCLMVSVTDPEGRVHTRMRQATVSGTDIEGIERYNALSRRLCADPPQDPQDFLLAVRQTAASIRRYPAHYQLVGYFVGSLFFSLFFSGGWLESLVAALSGLLCGMCMLALNRTRSNFFINTMASGFVLALVVYVALGLGLPINPGTAVVGSIMVLVPGLVFTNFMSNLLTGDIVSGLSTFTRAVLTAGAIALGTGAAMALCQNLFPNSNPLTAVAVYSPLGYCFFAFMGCLGFCLLYNVRGIGSFLCCLGGALGWAVYLPVMWLTDNNVFISNLAASVGVAIYAEIMARLRKCPTISYLVVSYFPLVPGFTVYQAVDYGIRGESQLFLETMIRTFGISGCIALGTLLVSTAVRMYCTRKEKPHL</sequence>
<evidence type="ECO:0000256" key="1">
    <source>
        <dbReference type="ARBA" id="ARBA00004651"/>
    </source>
</evidence>
<dbReference type="GO" id="GO:0022857">
    <property type="term" value="F:transmembrane transporter activity"/>
    <property type="evidence" value="ECO:0007669"/>
    <property type="project" value="InterPro"/>
</dbReference>
<dbReference type="GO" id="GO:0015744">
    <property type="term" value="P:succinate transport"/>
    <property type="evidence" value="ECO:0007669"/>
    <property type="project" value="TreeGrafter"/>
</dbReference>
<reference evidence="10" key="2">
    <citation type="journal article" date="2021" name="PeerJ">
        <title>Extensive microbial diversity within the chicken gut microbiome revealed by metagenomics and culture.</title>
        <authorList>
            <person name="Gilroy R."/>
            <person name="Ravi A."/>
            <person name="Getino M."/>
            <person name="Pursley I."/>
            <person name="Horton D.L."/>
            <person name="Alikhan N.F."/>
            <person name="Baker D."/>
            <person name="Gharbi K."/>
            <person name="Hall N."/>
            <person name="Watson M."/>
            <person name="Adriaenssens E.M."/>
            <person name="Foster-Nyarko E."/>
            <person name="Jarju S."/>
            <person name="Secka A."/>
            <person name="Antonio M."/>
            <person name="Oren A."/>
            <person name="Chaudhuri R.R."/>
            <person name="La Ragione R."/>
            <person name="Hildebrand F."/>
            <person name="Pallen M.J."/>
        </authorList>
    </citation>
    <scope>NUCLEOTIDE SEQUENCE</scope>
    <source>
        <strain evidence="10">ChiGjej2B2-12916</strain>
    </source>
</reference>
<feature type="transmembrane region" description="Helical" evidence="7">
    <location>
        <begin position="383"/>
        <end position="404"/>
    </location>
</feature>
<dbReference type="Pfam" id="PF12821">
    <property type="entry name" value="ThrE_2"/>
    <property type="match status" value="1"/>
</dbReference>
<evidence type="ECO:0000256" key="7">
    <source>
        <dbReference type="SAM" id="Phobius"/>
    </source>
</evidence>
<accession>A0A9D0YSP4</accession>
<comment type="caution">
    <text evidence="10">The sequence shown here is derived from an EMBL/GenBank/DDBJ whole genome shotgun (WGS) entry which is preliminary data.</text>
</comment>
<evidence type="ECO:0000256" key="4">
    <source>
        <dbReference type="ARBA" id="ARBA00022989"/>
    </source>
</evidence>
<feature type="transmembrane region" description="Helical" evidence="7">
    <location>
        <begin position="343"/>
        <end position="363"/>
    </location>
</feature>
<keyword evidence="5 7" id="KW-0472">Membrane</keyword>
<evidence type="ECO:0000256" key="2">
    <source>
        <dbReference type="ARBA" id="ARBA00022475"/>
    </source>
</evidence>
<evidence type="ECO:0000256" key="3">
    <source>
        <dbReference type="ARBA" id="ARBA00022692"/>
    </source>
</evidence>
<feature type="transmembrane region" description="Helical" evidence="7">
    <location>
        <begin position="231"/>
        <end position="253"/>
    </location>
</feature>
<dbReference type="InterPro" id="IPR024528">
    <property type="entry name" value="ThrE_2"/>
</dbReference>
<keyword evidence="4 7" id="KW-1133">Transmembrane helix</keyword>
<gene>
    <name evidence="10" type="ORF">IAD31_06490</name>
</gene>
<feature type="transmembrane region" description="Helical" evidence="7">
    <location>
        <begin position="317"/>
        <end position="336"/>
    </location>
</feature>
<dbReference type="EMBL" id="DVFO01000065">
    <property type="protein sequence ID" value="HIQ61227.1"/>
    <property type="molecule type" value="Genomic_DNA"/>
</dbReference>
<evidence type="ECO:0000313" key="10">
    <source>
        <dbReference type="EMBL" id="HIQ61227.1"/>
    </source>
</evidence>
<comment type="similarity">
    <text evidence="6">Belongs to the ThrE exporter (TC 2.A.79) family.</text>
</comment>
<dbReference type="PANTHER" id="PTHR34390:SF2">
    <property type="entry name" value="SUCCINATE TRANSPORTER SUBUNIT YJJP-RELATED"/>
    <property type="match status" value="1"/>
</dbReference>
<name>A0A9D0YSP4_9FIRM</name>
<dbReference type="Proteomes" id="UP000886879">
    <property type="component" value="Unassembled WGS sequence"/>
</dbReference>
<evidence type="ECO:0000256" key="6">
    <source>
        <dbReference type="ARBA" id="ARBA00034125"/>
    </source>
</evidence>
<dbReference type="PANTHER" id="PTHR34390">
    <property type="entry name" value="UPF0442 PROTEIN YJJB-RELATED"/>
    <property type="match status" value="1"/>
</dbReference>
<feature type="transmembrane region" description="Helical" evidence="7">
    <location>
        <begin position="265"/>
        <end position="285"/>
    </location>
</feature>
<evidence type="ECO:0000256" key="5">
    <source>
        <dbReference type="ARBA" id="ARBA00023136"/>
    </source>
</evidence>
<dbReference type="InterPro" id="IPR010619">
    <property type="entry name" value="ThrE-like_N"/>
</dbReference>
<dbReference type="Pfam" id="PF06738">
    <property type="entry name" value="ThrE"/>
    <property type="match status" value="1"/>
</dbReference>
<feature type="transmembrane region" description="Helical" evidence="7">
    <location>
        <begin position="165"/>
        <end position="184"/>
    </location>
</feature>
<dbReference type="InterPro" id="IPR050539">
    <property type="entry name" value="ThrE_Dicarb/AminoAcid_Exp"/>
</dbReference>
<feature type="transmembrane region" description="Helical" evidence="7">
    <location>
        <begin position="142"/>
        <end position="158"/>
    </location>
</feature>